<reference evidence="9" key="1">
    <citation type="journal article" date="2021" name="PeerJ">
        <title>Extensive microbial diversity within the chicken gut microbiome revealed by metagenomics and culture.</title>
        <authorList>
            <person name="Gilroy R."/>
            <person name="Ravi A."/>
            <person name="Getino M."/>
            <person name="Pursley I."/>
            <person name="Horton D.L."/>
            <person name="Alikhan N.F."/>
            <person name="Baker D."/>
            <person name="Gharbi K."/>
            <person name="Hall N."/>
            <person name="Watson M."/>
            <person name="Adriaenssens E.M."/>
            <person name="Foster-Nyarko E."/>
            <person name="Jarju S."/>
            <person name="Secka A."/>
            <person name="Antonio M."/>
            <person name="Oren A."/>
            <person name="Chaudhuri R.R."/>
            <person name="La Ragione R."/>
            <person name="Hildebrand F."/>
            <person name="Pallen M.J."/>
        </authorList>
    </citation>
    <scope>NUCLEOTIDE SEQUENCE</scope>
    <source>
        <strain evidence="9">ChiSjej1B19-8411</strain>
    </source>
</reference>
<dbReference type="EMBL" id="DXEX01000023">
    <property type="protein sequence ID" value="HIX58264.1"/>
    <property type="molecule type" value="Genomic_DNA"/>
</dbReference>
<dbReference type="Pfam" id="PF00842">
    <property type="entry name" value="Ala_racemase_C"/>
    <property type="match status" value="1"/>
</dbReference>
<keyword evidence="3 5" id="KW-0663">Pyridoxal phosphate</keyword>
<dbReference type="InterPro" id="IPR000821">
    <property type="entry name" value="Ala_racemase"/>
</dbReference>
<comment type="caution">
    <text evidence="9">The sequence shown here is derived from an EMBL/GenBank/DDBJ whole genome shotgun (WGS) entry which is preliminary data.</text>
</comment>
<dbReference type="NCBIfam" id="TIGR00492">
    <property type="entry name" value="alr"/>
    <property type="match status" value="1"/>
</dbReference>
<evidence type="ECO:0000256" key="2">
    <source>
        <dbReference type="ARBA" id="ARBA00001933"/>
    </source>
</evidence>
<comment type="catalytic activity">
    <reaction evidence="1 5">
        <text>L-alanine = D-alanine</text>
        <dbReference type="Rhea" id="RHEA:20249"/>
        <dbReference type="ChEBI" id="CHEBI:57416"/>
        <dbReference type="ChEBI" id="CHEBI:57972"/>
        <dbReference type="EC" id="5.1.1.1"/>
    </reaction>
</comment>
<feature type="binding site" evidence="5 7">
    <location>
        <position position="316"/>
    </location>
    <ligand>
        <name>substrate</name>
    </ligand>
</feature>
<dbReference type="FunFam" id="3.20.20.10:FF:000002">
    <property type="entry name" value="Alanine racemase"/>
    <property type="match status" value="1"/>
</dbReference>
<dbReference type="Gene3D" id="3.20.20.10">
    <property type="entry name" value="Alanine racemase"/>
    <property type="match status" value="1"/>
</dbReference>
<dbReference type="PANTHER" id="PTHR30511:SF0">
    <property type="entry name" value="ALANINE RACEMASE, CATABOLIC-RELATED"/>
    <property type="match status" value="1"/>
</dbReference>
<dbReference type="HAMAP" id="MF_01201">
    <property type="entry name" value="Ala_racemase"/>
    <property type="match status" value="1"/>
</dbReference>
<dbReference type="GO" id="GO:0005829">
    <property type="term" value="C:cytosol"/>
    <property type="evidence" value="ECO:0007669"/>
    <property type="project" value="TreeGrafter"/>
</dbReference>
<dbReference type="Proteomes" id="UP000886817">
    <property type="component" value="Unassembled WGS sequence"/>
</dbReference>
<dbReference type="InterPro" id="IPR009006">
    <property type="entry name" value="Ala_racemase/Decarboxylase_C"/>
</dbReference>
<proteinExistence type="inferred from homology"/>
<comment type="cofactor">
    <cofactor evidence="2 5 6">
        <name>pyridoxal 5'-phosphate</name>
        <dbReference type="ChEBI" id="CHEBI:597326"/>
    </cofactor>
</comment>
<dbReference type="GO" id="GO:0030632">
    <property type="term" value="P:D-alanine biosynthetic process"/>
    <property type="evidence" value="ECO:0007669"/>
    <property type="project" value="UniProtKB-UniRule"/>
</dbReference>
<feature type="active site" description="Proton acceptor; specific for D-alanine" evidence="5">
    <location>
        <position position="38"/>
    </location>
</feature>
<feature type="domain" description="Alanine racemase C-terminal" evidence="8">
    <location>
        <begin position="247"/>
        <end position="375"/>
    </location>
</feature>
<dbReference type="EC" id="5.1.1.1" evidence="5"/>
<dbReference type="GO" id="GO:0030170">
    <property type="term" value="F:pyridoxal phosphate binding"/>
    <property type="evidence" value="ECO:0007669"/>
    <property type="project" value="UniProtKB-UniRule"/>
</dbReference>
<dbReference type="GO" id="GO:0008784">
    <property type="term" value="F:alanine racemase activity"/>
    <property type="evidence" value="ECO:0007669"/>
    <property type="project" value="UniProtKB-UniRule"/>
</dbReference>
<name>A0A9D1WG00_9FIRM</name>
<dbReference type="SMART" id="SM01005">
    <property type="entry name" value="Ala_racemase_C"/>
    <property type="match status" value="1"/>
</dbReference>
<comment type="pathway">
    <text evidence="5">Amino-acid biosynthesis; D-alanine biosynthesis; D-alanine from L-alanine: step 1/1.</text>
</comment>
<dbReference type="SUPFAM" id="SSF50621">
    <property type="entry name" value="Alanine racemase C-terminal domain-like"/>
    <property type="match status" value="1"/>
</dbReference>
<dbReference type="GO" id="GO:0009252">
    <property type="term" value="P:peptidoglycan biosynthetic process"/>
    <property type="evidence" value="ECO:0007669"/>
    <property type="project" value="TreeGrafter"/>
</dbReference>
<gene>
    <name evidence="9" type="primary">alr</name>
    <name evidence="9" type="ORF">IAA45_00900</name>
</gene>
<dbReference type="InterPro" id="IPR029066">
    <property type="entry name" value="PLP-binding_barrel"/>
</dbReference>
<feature type="binding site" evidence="5 7">
    <location>
        <position position="137"/>
    </location>
    <ligand>
        <name>substrate</name>
    </ligand>
</feature>
<keyword evidence="4 5" id="KW-0413">Isomerase</keyword>
<evidence type="ECO:0000313" key="9">
    <source>
        <dbReference type="EMBL" id="HIX58264.1"/>
    </source>
</evidence>
<evidence type="ECO:0000256" key="1">
    <source>
        <dbReference type="ARBA" id="ARBA00000316"/>
    </source>
</evidence>
<dbReference type="FunFam" id="2.40.37.10:FF:000006">
    <property type="entry name" value="Alanine racemase"/>
    <property type="match status" value="1"/>
</dbReference>
<dbReference type="InterPro" id="IPR020622">
    <property type="entry name" value="Ala_racemase_pyridoxalP-BS"/>
</dbReference>
<feature type="modified residue" description="N6-(pyridoxal phosphate)lysine" evidence="5 6">
    <location>
        <position position="38"/>
    </location>
</feature>
<comment type="similarity">
    <text evidence="5">Belongs to the alanine racemase family.</text>
</comment>
<organism evidence="9 10">
    <name type="scientific">Candidatus Blautia gallistercoris</name>
    <dbReference type="NCBI Taxonomy" id="2838490"/>
    <lineage>
        <taxon>Bacteria</taxon>
        <taxon>Bacillati</taxon>
        <taxon>Bacillota</taxon>
        <taxon>Clostridia</taxon>
        <taxon>Lachnospirales</taxon>
        <taxon>Lachnospiraceae</taxon>
        <taxon>Blautia</taxon>
    </lineage>
</organism>
<dbReference type="PRINTS" id="PR00992">
    <property type="entry name" value="ALARACEMASE"/>
</dbReference>
<dbReference type="PROSITE" id="PS00395">
    <property type="entry name" value="ALANINE_RACEMASE"/>
    <property type="match status" value="1"/>
</dbReference>
<feature type="active site" description="Proton acceptor; specific for L-alanine" evidence="5">
    <location>
        <position position="268"/>
    </location>
</feature>
<dbReference type="Pfam" id="PF01168">
    <property type="entry name" value="Ala_racemase_N"/>
    <property type="match status" value="1"/>
</dbReference>
<comment type="function">
    <text evidence="5">Catalyzes the interconversion of L-alanine and D-alanine. May also act on other amino acids.</text>
</comment>
<protein>
    <recommendedName>
        <fullName evidence="5">Alanine racemase</fullName>
        <ecNumber evidence="5">5.1.1.1</ecNumber>
    </recommendedName>
</protein>
<accession>A0A9D1WG00</accession>
<evidence type="ECO:0000256" key="7">
    <source>
        <dbReference type="PIRSR" id="PIRSR600821-52"/>
    </source>
</evidence>
<evidence type="ECO:0000256" key="3">
    <source>
        <dbReference type="ARBA" id="ARBA00022898"/>
    </source>
</evidence>
<dbReference type="Gene3D" id="2.40.37.10">
    <property type="entry name" value="Lyase, Ornithine Decarboxylase, Chain A, domain 1"/>
    <property type="match status" value="1"/>
</dbReference>
<evidence type="ECO:0000256" key="5">
    <source>
        <dbReference type="HAMAP-Rule" id="MF_01201"/>
    </source>
</evidence>
<dbReference type="CDD" id="cd00430">
    <property type="entry name" value="PLPDE_III_AR"/>
    <property type="match status" value="1"/>
</dbReference>
<dbReference type="AlphaFoldDB" id="A0A9D1WG00"/>
<dbReference type="PANTHER" id="PTHR30511">
    <property type="entry name" value="ALANINE RACEMASE"/>
    <property type="match status" value="1"/>
</dbReference>
<evidence type="ECO:0000259" key="8">
    <source>
        <dbReference type="SMART" id="SM01005"/>
    </source>
</evidence>
<evidence type="ECO:0000256" key="4">
    <source>
        <dbReference type="ARBA" id="ARBA00023235"/>
    </source>
</evidence>
<sequence>MKAYSRVKATVSLDAVLHNFEAMRNNLKEGTRIIAVIKADGYGHGAIPIARLMESKEYIWGFAVATAEEALELRKAGIAKPILILGYVFPEYYRKLIQEEVRLTVFRWDVACEINEVAAGLGKKAYIHLALDTGMTRIGFPDTRESVETIRKIAESDWLVTEGLFTHFARADETDKAPAYVQLQRYQDFVSWLEETGISIPVKHCSNSAGILRIPEANLDAVRAGITIYGIYPSLQVERDTVRLQPVMELKSHIAHIKTVEAGVAVSYGGTYVTKGKTVIATIPVGYADGYSRGLSNRGFVLIHGKKAPILGRVCMDQFMVDITEIPEAAMGDEVTLFGENEGAFLSVEELGEISGRFSYEFVCEISKRVPRVYIRHGREIF</sequence>
<reference evidence="9" key="2">
    <citation type="submission" date="2021-04" db="EMBL/GenBank/DDBJ databases">
        <authorList>
            <person name="Gilroy R."/>
        </authorList>
    </citation>
    <scope>NUCLEOTIDE SEQUENCE</scope>
    <source>
        <strain evidence="9">ChiSjej1B19-8411</strain>
    </source>
</reference>
<evidence type="ECO:0000256" key="6">
    <source>
        <dbReference type="PIRSR" id="PIRSR600821-50"/>
    </source>
</evidence>
<dbReference type="InterPro" id="IPR011079">
    <property type="entry name" value="Ala_racemase_C"/>
</dbReference>
<evidence type="ECO:0000313" key="10">
    <source>
        <dbReference type="Proteomes" id="UP000886817"/>
    </source>
</evidence>
<dbReference type="InterPro" id="IPR001608">
    <property type="entry name" value="Ala_racemase_N"/>
</dbReference>
<dbReference type="SUPFAM" id="SSF51419">
    <property type="entry name" value="PLP-binding barrel"/>
    <property type="match status" value="1"/>
</dbReference>